<organism evidence="3 4">
    <name type="scientific">Blepharisma stoltei</name>
    <dbReference type="NCBI Taxonomy" id="1481888"/>
    <lineage>
        <taxon>Eukaryota</taxon>
        <taxon>Sar</taxon>
        <taxon>Alveolata</taxon>
        <taxon>Ciliophora</taxon>
        <taxon>Postciliodesmatophora</taxon>
        <taxon>Heterotrichea</taxon>
        <taxon>Heterotrichida</taxon>
        <taxon>Blepharismidae</taxon>
        <taxon>Blepharisma</taxon>
    </lineage>
</organism>
<feature type="transmembrane region" description="Helical" evidence="2">
    <location>
        <begin position="37"/>
        <end position="57"/>
    </location>
</feature>
<name>A0AAU9J4V7_9CILI</name>
<reference evidence="3" key="1">
    <citation type="submission" date="2021-09" db="EMBL/GenBank/DDBJ databases">
        <authorList>
            <consortium name="AG Swart"/>
            <person name="Singh M."/>
            <person name="Singh A."/>
            <person name="Seah K."/>
            <person name="Emmerich C."/>
        </authorList>
    </citation>
    <scope>NUCLEOTIDE SEQUENCE</scope>
    <source>
        <strain evidence="3">ATCC30299</strain>
    </source>
</reference>
<feature type="transmembrane region" description="Helical" evidence="2">
    <location>
        <begin position="151"/>
        <end position="168"/>
    </location>
</feature>
<proteinExistence type="predicted"/>
<feature type="region of interest" description="Disordered" evidence="1">
    <location>
        <begin position="588"/>
        <end position="616"/>
    </location>
</feature>
<dbReference type="AlphaFoldDB" id="A0AAU9J4V7"/>
<gene>
    <name evidence="3" type="ORF">BSTOLATCC_MIC28576</name>
</gene>
<evidence type="ECO:0000256" key="2">
    <source>
        <dbReference type="SAM" id="Phobius"/>
    </source>
</evidence>
<feature type="transmembrane region" description="Helical" evidence="2">
    <location>
        <begin position="125"/>
        <end position="145"/>
    </location>
</feature>
<feature type="transmembrane region" description="Helical" evidence="2">
    <location>
        <begin position="87"/>
        <end position="104"/>
    </location>
</feature>
<evidence type="ECO:0008006" key="5">
    <source>
        <dbReference type="Google" id="ProtNLM"/>
    </source>
</evidence>
<comment type="caution">
    <text evidence="3">The sequence shown here is derived from an EMBL/GenBank/DDBJ whole genome shotgun (WGS) entry which is preliminary data.</text>
</comment>
<keyword evidence="2" id="KW-1133">Transmembrane helix</keyword>
<evidence type="ECO:0000313" key="4">
    <source>
        <dbReference type="Proteomes" id="UP001162131"/>
    </source>
</evidence>
<dbReference type="Proteomes" id="UP001162131">
    <property type="component" value="Unassembled WGS sequence"/>
</dbReference>
<accession>A0AAU9J4V7</accession>
<feature type="compositionally biased region" description="Polar residues" evidence="1">
    <location>
        <begin position="588"/>
        <end position="611"/>
    </location>
</feature>
<keyword evidence="2" id="KW-0472">Membrane</keyword>
<protein>
    <recommendedName>
        <fullName evidence="5">Response regulatory domain-containing protein</fullName>
    </recommendedName>
</protein>
<keyword evidence="4" id="KW-1185">Reference proteome</keyword>
<dbReference type="EMBL" id="CAJZBQ010000028">
    <property type="protein sequence ID" value="CAG9321291.1"/>
    <property type="molecule type" value="Genomic_DNA"/>
</dbReference>
<sequence length="787" mass="90052">MGTNYKYSIGFIYKQSPFLYYENKDTESKFQSEIFKYSWTSLKFFFSFIGSLMSFLYLCAMKECLICVTLFFVTSGLLWYGRNYKIILSRLAGLIIGLVIEISLTSKNACMLGYFVDWVIHYYTYKTWISYIWFYLLFLAAQIIHGIELKILQSIIAGLVLTLVMSLLEKDRRDLWLLLDIYRAKSIFQSFIIDDNSNSIMIIGEDGKIIMTNDAAIAFADKKGVSCVLKAHITEFFSTPTKETINKLLKNALEGSYIEEELILDSTPFLIKAKLVNFNHRPAVHFTLSDISNQISRRNFITDINNAQELKVAEVEKRLTECFIHKSTITENDFAGFAQCISHHQMTKAILQCLIGDVNMKNDVFNAEVEAGNIIQWLWYEGKNKKLNITLSQHPDLSSPIFCDRRFHNNLFKGVIHFIILKADWKSDIAIYLGKITHENETYITYSFTFDSQTLDADEFSYLFNNDPSKIKQIEDLHEILKKYNTIELAMFDIMLTILGGQIINQGPQRPSRFNLVYSLKLQSYNEQTVMDIQQIKLYENSADIDSSTITWRWSQEKTGIIRINRDPDQEQAEKEAKEASQTNLLTTSYFPDHSPNSPKLASTNTDNTEGSEYGEDDVDENVTIYGLSQYLHKETDIPGKISPLPMRSSSLFHISNSSFTSDFHVSHKGFLLIGNKFVANSLKKNIEAILGKDVDLCGTQEELVSKVIREASEMYLCIVVVDVPANIEVIKKIRNNETGHRKPYVIAIYSNNEEGNIPGYKEIGVDEAIPKSSGREILQSIIAKIL</sequence>
<evidence type="ECO:0000256" key="1">
    <source>
        <dbReference type="SAM" id="MobiDB-lite"/>
    </source>
</evidence>
<evidence type="ECO:0000313" key="3">
    <source>
        <dbReference type="EMBL" id="CAG9321291.1"/>
    </source>
</evidence>
<keyword evidence="2" id="KW-0812">Transmembrane</keyword>